<accession>A0A8S3ZBZ5</accession>
<feature type="non-terminal residue" evidence="8">
    <location>
        <position position="531"/>
    </location>
</feature>
<evidence type="ECO:0000256" key="6">
    <source>
        <dbReference type="SAM" id="MobiDB-lite"/>
    </source>
</evidence>
<evidence type="ECO:0000256" key="1">
    <source>
        <dbReference type="ARBA" id="ARBA00022723"/>
    </source>
</evidence>
<dbReference type="AlphaFoldDB" id="A0A8S3ZBZ5"/>
<organism evidence="8 9">
    <name type="scientific">Candidula unifasciata</name>
    <dbReference type="NCBI Taxonomy" id="100452"/>
    <lineage>
        <taxon>Eukaryota</taxon>
        <taxon>Metazoa</taxon>
        <taxon>Spiralia</taxon>
        <taxon>Lophotrochozoa</taxon>
        <taxon>Mollusca</taxon>
        <taxon>Gastropoda</taxon>
        <taxon>Heterobranchia</taxon>
        <taxon>Euthyneura</taxon>
        <taxon>Panpulmonata</taxon>
        <taxon>Eupulmonata</taxon>
        <taxon>Stylommatophora</taxon>
        <taxon>Helicina</taxon>
        <taxon>Helicoidea</taxon>
        <taxon>Geomitridae</taxon>
        <taxon>Candidula</taxon>
    </lineage>
</organism>
<keyword evidence="1" id="KW-0479">Metal-binding</keyword>
<feature type="region of interest" description="Disordered" evidence="6">
    <location>
        <begin position="484"/>
        <end position="505"/>
    </location>
</feature>
<protein>
    <recommendedName>
        <fullName evidence="7">C2H2-type domain-containing protein</fullName>
    </recommendedName>
</protein>
<dbReference type="InterPro" id="IPR050527">
    <property type="entry name" value="Snail/Krueppel_Znf"/>
</dbReference>
<name>A0A8S3ZBZ5_9EUPU</name>
<keyword evidence="5" id="KW-0539">Nucleus</keyword>
<feature type="non-terminal residue" evidence="8">
    <location>
        <position position="1"/>
    </location>
</feature>
<reference evidence="8" key="1">
    <citation type="submission" date="2021-04" db="EMBL/GenBank/DDBJ databases">
        <authorList>
            <consortium name="Molecular Ecology Group"/>
        </authorList>
    </citation>
    <scope>NUCLEOTIDE SEQUENCE</scope>
</reference>
<keyword evidence="9" id="KW-1185">Reference proteome</keyword>
<feature type="region of interest" description="Disordered" evidence="6">
    <location>
        <begin position="40"/>
        <end position="87"/>
    </location>
</feature>
<evidence type="ECO:0000313" key="8">
    <source>
        <dbReference type="EMBL" id="CAG5125728.1"/>
    </source>
</evidence>
<dbReference type="SMART" id="SM00355">
    <property type="entry name" value="ZnF_C2H2"/>
    <property type="match status" value="6"/>
</dbReference>
<dbReference type="GO" id="GO:0008270">
    <property type="term" value="F:zinc ion binding"/>
    <property type="evidence" value="ECO:0007669"/>
    <property type="project" value="UniProtKB-KW"/>
</dbReference>
<evidence type="ECO:0000256" key="4">
    <source>
        <dbReference type="ARBA" id="ARBA00022833"/>
    </source>
</evidence>
<comment type="caution">
    <text evidence="8">The sequence shown here is derived from an EMBL/GenBank/DDBJ whole genome shotgun (WGS) entry which is preliminary data.</text>
</comment>
<feature type="compositionally biased region" description="Polar residues" evidence="6">
    <location>
        <begin position="53"/>
        <end position="66"/>
    </location>
</feature>
<dbReference type="Pfam" id="PF25429">
    <property type="entry name" value="zf-POGZ"/>
    <property type="match status" value="1"/>
</dbReference>
<dbReference type="GO" id="GO:0000978">
    <property type="term" value="F:RNA polymerase II cis-regulatory region sequence-specific DNA binding"/>
    <property type="evidence" value="ECO:0007669"/>
    <property type="project" value="TreeGrafter"/>
</dbReference>
<gene>
    <name evidence="8" type="ORF">CUNI_LOCUS11286</name>
</gene>
<dbReference type="InterPro" id="IPR013087">
    <property type="entry name" value="Znf_C2H2_type"/>
</dbReference>
<dbReference type="GO" id="GO:0000981">
    <property type="term" value="F:DNA-binding transcription factor activity, RNA polymerase II-specific"/>
    <property type="evidence" value="ECO:0007669"/>
    <property type="project" value="TreeGrafter"/>
</dbReference>
<feature type="domain" description="C2H2-type" evidence="7">
    <location>
        <begin position="282"/>
        <end position="303"/>
    </location>
</feature>
<sequence length="531" mass="60274">TLVQGTHGLGVKLPTGWQMVPVTTSATPAAKDSAIAQALARNASPKSVPSLKTRVQSEQPQQMQSKLDQEAQKKKFKKQTLPEEDESGNWVPLDEYYYGKMEGDPTYQEAKGEHRFKCWYCNKMLYNNVAAMMHIQGHIDSERQVNLDLSDLTQCKHCYKQFDTPFEMQTHIEKVHMNNANVLLCRICERNHDSRQALKEHMRKSHNACEMPYICQLCKFRSSMYSDVVDHFKKKHNGSDAVLCMYCLRVFHIRFVNQGWGQTNVFYNHLMKHQVKNSCKKCQQCRLVFLNLGDVKMHRKLDHLPNQKGVIGMNAKYTTPDQVMIKVTEKTDLSLAVGGVKSLNVPAVKKIMEHRLSFPPIVSTMTCIECQTLMGIPDHYRKFIQCSMCRFATSCSFAYSNHMMGFHSGQMTAAASHTPDESKLEAKLYCSCGFVSNYGNRIDITVFVSFPSSLGQELQDPRKKPDASLLDVLGLIKKDSLTPLNSRTPHLDSPPSEPVEMPDVSLSSKLGKKPLLLRDSLKKAFKSMFKV</sequence>
<dbReference type="PANTHER" id="PTHR24388">
    <property type="entry name" value="ZINC FINGER PROTEIN"/>
    <property type="match status" value="1"/>
</dbReference>
<dbReference type="Proteomes" id="UP000678393">
    <property type="component" value="Unassembled WGS sequence"/>
</dbReference>
<evidence type="ECO:0000259" key="7">
    <source>
        <dbReference type="PROSITE" id="PS00028"/>
    </source>
</evidence>
<keyword evidence="2" id="KW-0677">Repeat</keyword>
<evidence type="ECO:0000256" key="2">
    <source>
        <dbReference type="ARBA" id="ARBA00022737"/>
    </source>
</evidence>
<feature type="domain" description="C2H2-type" evidence="7">
    <location>
        <begin position="118"/>
        <end position="138"/>
    </location>
</feature>
<keyword evidence="3" id="KW-0863">Zinc-finger</keyword>
<evidence type="ECO:0000256" key="5">
    <source>
        <dbReference type="ARBA" id="ARBA00023242"/>
    </source>
</evidence>
<evidence type="ECO:0000313" key="9">
    <source>
        <dbReference type="Proteomes" id="UP000678393"/>
    </source>
</evidence>
<dbReference type="PANTHER" id="PTHR24388:SF90">
    <property type="entry name" value="C2H2-TYPE DOMAIN-CONTAINING PROTEIN"/>
    <property type="match status" value="1"/>
</dbReference>
<dbReference type="Gene3D" id="3.30.160.60">
    <property type="entry name" value="Classic Zinc Finger"/>
    <property type="match status" value="2"/>
</dbReference>
<dbReference type="InterPro" id="IPR057618">
    <property type="entry name" value="Znf_POGZ/Z280C-D-like"/>
</dbReference>
<feature type="domain" description="C2H2-type" evidence="7">
    <location>
        <begin position="155"/>
        <end position="176"/>
    </location>
</feature>
<proteinExistence type="predicted"/>
<evidence type="ECO:0000256" key="3">
    <source>
        <dbReference type="ARBA" id="ARBA00022771"/>
    </source>
</evidence>
<dbReference type="EMBL" id="CAJHNH020002145">
    <property type="protein sequence ID" value="CAG5125728.1"/>
    <property type="molecule type" value="Genomic_DNA"/>
</dbReference>
<keyword evidence="4" id="KW-0862">Zinc</keyword>
<dbReference type="PROSITE" id="PS00028">
    <property type="entry name" value="ZINC_FINGER_C2H2_1"/>
    <property type="match status" value="3"/>
</dbReference>
<dbReference type="OrthoDB" id="10032537at2759"/>